<keyword evidence="5" id="KW-1185">Reference proteome</keyword>
<evidence type="ECO:0000313" key="4">
    <source>
        <dbReference type="EMBL" id="MDR6550188.1"/>
    </source>
</evidence>
<keyword evidence="1" id="KW-0808">Transferase</keyword>
<sequence>MDKGDPIDILAPVNENDKEWLHHLWVSEFGGETVISKGKTHHVKDMLSLIAWVNGIRVGAATYRLGNDYAELVSINALVKGSGIGSQLIAAVENTLKQSGLSRIWVITTNDNVDALRFYQRRGYRIAAVYPDAVTEARKLKTTIPLVGFYDIPIRDEIELEKIL</sequence>
<name>A0ABU1NRU8_9BACL</name>
<dbReference type="RefSeq" id="WP_310224639.1">
    <property type="nucleotide sequence ID" value="NZ_JAVDSB010000001.1"/>
</dbReference>
<comment type="caution">
    <text evidence="4">The sequence shown here is derived from an EMBL/GenBank/DDBJ whole genome shotgun (WGS) entry which is preliminary data.</text>
</comment>
<dbReference type="Proteomes" id="UP001267290">
    <property type="component" value="Unassembled WGS sequence"/>
</dbReference>
<gene>
    <name evidence="4" type="ORF">J2736_001371</name>
</gene>
<evidence type="ECO:0000256" key="1">
    <source>
        <dbReference type="ARBA" id="ARBA00022679"/>
    </source>
</evidence>
<feature type="domain" description="N-acetyltransferase" evidence="3">
    <location>
        <begin position="8"/>
        <end position="145"/>
    </location>
</feature>
<dbReference type="InterPro" id="IPR050832">
    <property type="entry name" value="Bact_Acetyltransf"/>
</dbReference>
<dbReference type="Gene3D" id="3.40.630.30">
    <property type="match status" value="1"/>
</dbReference>
<dbReference type="SUPFAM" id="SSF55729">
    <property type="entry name" value="Acyl-CoA N-acyltransferases (Nat)"/>
    <property type="match status" value="1"/>
</dbReference>
<dbReference type="CDD" id="cd04301">
    <property type="entry name" value="NAT_SF"/>
    <property type="match status" value="1"/>
</dbReference>
<dbReference type="Pfam" id="PF00583">
    <property type="entry name" value="Acetyltransf_1"/>
    <property type="match status" value="1"/>
</dbReference>
<dbReference type="InterPro" id="IPR016181">
    <property type="entry name" value="Acyl_CoA_acyltransferase"/>
</dbReference>
<protein>
    <submittedName>
        <fullName evidence="4">N-acetylglutamate synthase-like GNAT family acetyltransferase</fullName>
    </submittedName>
</protein>
<dbReference type="EMBL" id="JAVDSB010000001">
    <property type="protein sequence ID" value="MDR6550188.1"/>
    <property type="molecule type" value="Genomic_DNA"/>
</dbReference>
<dbReference type="PANTHER" id="PTHR43877">
    <property type="entry name" value="AMINOALKYLPHOSPHONATE N-ACETYLTRANSFERASE-RELATED-RELATED"/>
    <property type="match status" value="1"/>
</dbReference>
<evidence type="ECO:0000256" key="2">
    <source>
        <dbReference type="ARBA" id="ARBA00023315"/>
    </source>
</evidence>
<organism evidence="4 5">
    <name type="scientific">Paenibacillus qinlingensis</name>
    <dbReference type="NCBI Taxonomy" id="1837343"/>
    <lineage>
        <taxon>Bacteria</taxon>
        <taxon>Bacillati</taxon>
        <taxon>Bacillota</taxon>
        <taxon>Bacilli</taxon>
        <taxon>Bacillales</taxon>
        <taxon>Paenibacillaceae</taxon>
        <taxon>Paenibacillus</taxon>
    </lineage>
</organism>
<reference evidence="4 5" key="1">
    <citation type="submission" date="2023-07" db="EMBL/GenBank/DDBJ databases">
        <title>Sorghum-associated microbial communities from plants grown in Nebraska, USA.</title>
        <authorList>
            <person name="Schachtman D."/>
        </authorList>
    </citation>
    <scope>NUCLEOTIDE SEQUENCE [LARGE SCALE GENOMIC DNA]</scope>
    <source>
        <strain evidence="4 5">CC258</strain>
    </source>
</reference>
<evidence type="ECO:0000259" key="3">
    <source>
        <dbReference type="PROSITE" id="PS51186"/>
    </source>
</evidence>
<evidence type="ECO:0000313" key="5">
    <source>
        <dbReference type="Proteomes" id="UP001267290"/>
    </source>
</evidence>
<keyword evidence="2" id="KW-0012">Acyltransferase</keyword>
<dbReference type="InterPro" id="IPR000182">
    <property type="entry name" value="GNAT_dom"/>
</dbReference>
<proteinExistence type="predicted"/>
<dbReference type="PROSITE" id="PS51186">
    <property type="entry name" value="GNAT"/>
    <property type="match status" value="1"/>
</dbReference>
<accession>A0ABU1NRU8</accession>
<dbReference type="PANTHER" id="PTHR43877:SF2">
    <property type="entry name" value="AMINOALKYLPHOSPHONATE N-ACETYLTRANSFERASE-RELATED"/>
    <property type="match status" value="1"/>
</dbReference>